<dbReference type="EMBL" id="HBUE01080317">
    <property type="protein sequence ID" value="CAG6477254.1"/>
    <property type="molecule type" value="Transcribed_RNA"/>
</dbReference>
<accession>A0A8D8FNE2</accession>
<proteinExistence type="predicted"/>
<protein>
    <submittedName>
        <fullName evidence="1">(northern house mosquito) hypothetical protein</fullName>
    </submittedName>
</protein>
<organism evidence="1">
    <name type="scientific">Culex pipiens</name>
    <name type="common">House mosquito</name>
    <dbReference type="NCBI Taxonomy" id="7175"/>
    <lineage>
        <taxon>Eukaryota</taxon>
        <taxon>Metazoa</taxon>
        <taxon>Ecdysozoa</taxon>
        <taxon>Arthropoda</taxon>
        <taxon>Hexapoda</taxon>
        <taxon>Insecta</taxon>
        <taxon>Pterygota</taxon>
        <taxon>Neoptera</taxon>
        <taxon>Endopterygota</taxon>
        <taxon>Diptera</taxon>
        <taxon>Nematocera</taxon>
        <taxon>Culicoidea</taxon>
        <taxon>Culicidae</taxon>
        <taxon>Culicinae</taxon>
        <taxon>Culicini</taxon>
        <taxon>Culex</taxon>
        <taxon>Culex</taxon>
    </lineage>
</organism>
<sequence>MLICGLFDQSPNHKQHQPSQHHHPLNTCVMWHVDDFCTLLTNHIKKHARIGLQSKKSNRAASECKYLLAFSKKKDELLQVLRCLKLLLFSACLLHYTFAHIGFC</sequence>
<reference evidence="1" key="1">
    <citation type="submission" date="2021-05" db="EMBL/GenBank/DDBJ databases">
        <authorList>
            <person name="Alioto T."/>
            <person name="Alioto T."/>
            <person name="Gomez Garrido J."/>
        </authorList>
    </citation>
    <scope>NUCLEOTIDE SEQUENCE</scope>
</reference>
<dbReference type="AlphaFoldDB" id="A0A8D8FNE2"/>
<dbReference type="EMBL" id="HBUE01080318">
    <property type="protein sequence ID" value="CAG6477255.1"/>
    <property type="molecule type" value="Transcribed_RNA"/>
</dbReference>
<evidence type="ECO:0000313" key="1">
    <source>
        <dbReference type="EMBL" id="CAG6477255.1"/>
    </source>
</evidence>
<name>A0A8D8FNE2_CULPI</name>